<dbReference type="SUPFAM" id="SSF53850">
    <property type="entry name" value="Periplasmic binding protein-like II"/>
    <property type="match status" value="1"/>
</dbReference>
<evidence type="ECO:0000256" key="2">
    <source>
        <dbReference type="SAM" id="SignalP"/>
    </source>
</evidence>
<dbReference type="InterPro" id="IPR005064">
    <property type="entry name" value="BUG"/>
</dbReference>
<reference evidence="3 4" key="1">
    <citation type="submission" date="2024-01" db="EMBL/GenBank/DDBJ databases">
        <title>Pseudocitrobacter sp. Endophytic strain Cyp-38L.</title>
        <authorList>
            <person name="Amer M.A."/>
            <person name="Hamed S.M."/>
        </authorList>
    </citation>
    <scope>NUCLEOTIDE SEQUENCE [LARGE SCALE GENOMIC DNA]</scope>
    <source>
        <strain evidence="3 4">Cyp38S</strain>
    </source>
</reference>
<dbReference type="Pfam" id="PF03401">
    <property type="entry name" value="TctC"/>
    <property type="match status" value="1"/>
</dbReference>
<evidence type="ECO:0000313" key="3">
    <source>
        <dbReference type="EMBL" id="MEO3992339.1"/>
    </source>
</evidence>
<name>A0ABV0HPH5_9ENTR</name>
<dbReference type="Gene3D" id="3.40.190.10">
    <property type="entry name" value="Periplasmic binding protein-like II"/>
    <property type="match status" value="1"/>
</dbReference>
<sequence length="324" mass="34026">MLKHLSYPVKMLSATLFAGALLTTPPVTAAAYPTKQIDLIVPYAAGGGTDLVARAFADAAKPHLPVSIGVINKPGGGGAIGFSEIATARPNGYKVGLGTVELTTLPSLGMVSFKTDSFKPIARLNADPAAITVRADAPWNTIDEFLQWAKENPGKVRIGNSGTGAIWHLAAAALEDKASVKFSHVPYDGAAPAVTGLLGGHIEAVAVSPGEVINQVSAGKLKTLVVMADERVKSMPSVPTLKEKGIDLSIGTWRGLIVPKNTPQDVVDVLAAAAKATADEPAFQDALNKLNLNYAWLDSAAFQQQINEQQLYFAELLTRLGLKK</sequence>
<dbReference type="PANTHER" id="PTHR42928">
    <property type="entry name" value="TRICARBOXYLATE-BINDING PROTEIN"/>
    <property type="match status" value="1"/>
</dbReference>
<dbReference type="PANTHER" id="PTHR42928:SF5">
    <property type="entry name" value="BLR1237 PROTEIN"/>
    <property type="match status" value="1"/>
</dbReference>
<protein>
    <submittedName>
        <fullName evidence="3">Tripartite tricarboxylate transporter substrate binding protein</fullName>
    </submittedName>
</protein>
<evidence type="ECO:0000256" key="1">
    <source>
        <dbReference type="ARBA" id="ARBA00006987"/>
    </source>
</evidence>
<comment type="similarity">
    <text evidence="1">Belongs to the UPF0065 (bug) family.</text>
</comment>
<proteinExistence type="inferred from homology"/>
<organism evidence="3 4">
    <name type="scientific">Pseudocitrobacter cyperus</name>
    <dbReference type="NCBI Taxonomy" id="3112843"/>
    <lineage>
        <taxon>Bacteria</taxon>
        <taxon>Pseudomonadati</taxon>
        <taxon>Pseudomonadota</taxon>
        <taxon>Gammaproteobacteria</taxon>
        <taxon>Enterobacterales</taxon>
        <taxon>Enterobacteriaceae</taxon>
        <taxon>Pseudocitrobacter</taxon>
    </lineage>
</organism>
<dbReference type="Proteomes" id="UP001444146">
    <property type="component" value="Unassembled WGS sequence"/>
</dbReference>
<dbReference type="RefSeq" id="WP_347796557.1">
    <property type="nucleotide sequence ID" value="NZ_JAYMYY010000010.1"/>
</dbReference>
<dbReference type="InterPro" id="IPR042100">
    <property type="entry name" value="Bug_dom1"/>
</dbReference>
<keyword evidence="4" id="KW-1185">Reference proteome</keyword>
<evidence type="ECO:0000313" key="4">
    <source>
        <dbReference type="Proteomes" id="UP001444146"/>
    </source>
</evidence>
<keyword evidence="2" id="KW-0732">Signal</keyword>
<feature type="chain" id="PRO_5046513694" evidence="2">
    <location>
        <begin position="30"/>
        <end position="324"/>
    </location>
</feature>
<comment type="caution">
    <text evidence="3">The sequence shown here is derived from an EMBL/GenBank/DDBJ whole genome shotgun (WGS) entry which is preliminary data.</text>
</comment>
<dbReference type="CDD" id="cd07012">
    <property type="entry name" value="PBP2_Bug_TTT"/>
    <property type="match status" value="1"/>
</dbReference>
<dbReference type="Gene3D" id="3.40.190.150">
    <property type="entry name" value="Bordetella uptake gene, domain 1"/>
    <property type="match status" value="1"/>
</dbReference>
<dbReference type="PIRSF" id="PIRSF017082">
    <property type="entry name" value="YflP"/>
    <property type="match status" value="1"/>
</dbReference>
<accession>A0ABV0HPH5</accession>
<dbReference type="EMBL" id="JAYMYY010000010">
    <property type="protein sequence ID" value="MEO3992339.1"/>
    <property type="molecule type" value="Genomic_DNA"/>
</dbReference>
<gene>
    <name evidence="3" type="ORF">VSR74_21315</name>
</gene>
<feature type="signal peptide" evidence="2">
    <location>
        <begin position="1"/>
        <end position="29"/>
    </location>
</feature>